<evidence type="ECO:0000313" key="2">
    <source>
        <dbReference type="Proteomes" id="UP000316770"/>
    </source>
</evidence>
<dbReference type="EMBL" id="CP036318">
    <property type="protein sequence ID" value="QDV54328.1"/>
    <property type="molecule type" value="Genomic_DNA"/>
</dbReference>
<dbReference type="AlphaFoldDB" id="A0A518IML0"/>
<protein>
    <submittedName>
        <fullName evidence="1">Uncharacterized protein</fullName>
    </submittedName>
</protein>
<organism evidence="1 2">
    <name type="scientific">Rosistilla oblonga</name>
    <dbReference type="NCBI Taxonomy" id="2527990"/>
    <lineage>
        <taxon>Bacteria</taxon>
        <taxon>Pseudomonadati</taxon>
        <taxon>Planctomycetota</taxon>
        <taxon>Planctomycetia</taxon>
        <taxon>Pirellulales</taxon>
        <taxon>Pirellulaceae</taxon>
        <taxon>Rosistilla</taxon>
    </lineage>
</organism>
<name>A0A518IML0_9BACT</name>
<proteinExistence type="predicted"/>
<dbReference type="Proteomes" id="UP000316770">
    <property type="component" value="Chromosome"/>
</dbReference>
<keyword evidence="2" id="KW-1185">Reference proteome</keyword>
<sequence length="113" mass="11789">MCEARPVGHAVKREGVAAIGSLRLTAVATPRASSVGAMCEARPAGHAVKREGVVAIGSFRLTAVATPRALSVGVMCEARPVGHAVKRVGCCRYRFASFNRGGNAPRVECWGDV</sequence>
<reference evidence="1 2" key="1">
    <citation type="submission" date="2019-02" db="EMBL/GenBank/DDBJ databases">
        <title>Deep-cultivation of Planctomycetes and their phenomic and genomic characterization uncovers novel biology.</title>
        <authorList>
            <person name="Wiegand S."/>
            <person name="Jogler M."/>
            <person name="Boedeker C."/>
            <person name="Pinto D."/>
            <person name="Vollmers J."/>
            <person name="Rivas-Marin E."/>
            <person name="Kohn T."/>
            <person name="Peeters S.H."/>
            <person name="Heuer A."/>
            <person name="Rast P."/>
            <person name="Oberbeckmann S."/>
            <person name="Bunk B."/>
            <person name="Jeske O."/>
            <person name="Meyerdierks A."/>
            <person name="Storesund J.E."/>
            <person name="Kallscheuer N."/>
            <person name="Luecker S."/>
            <person name="Lage O.M."/>
            <person name="Pohl T."/>
            <person name="Merkel B.J."/>
            <person name="Hornburger P."/>
            <person name="Mueller R.-W."/>
            <person name="Bruemmer F."/>
            <person name="Labrenz M."/>
            <person name="Spormann A.M."/>
            <person name="Op den Camp H."/>
            <person name="Overmann J."/>
            <person name="Amann R."/>
            <person name="Jetten M.S.M."/>
            <person name="Mascher T."/>
            <person name="Medema M.H."/>
            <person name="Devos D.P."/>
            <person name="Kaster A.-K."/>
            <person name="Ovreas L."/>
            <person name="Rohde M."/>
            <person name="Galperin M.Y."/>
            <person name="Jogler C."/>
        </authorList>
    </citation>
    <scope>NUCLEOTIDE SEQUENCE [LARGE SCALE GENOMIC DNA]</scope>
    <source>
        <strain evidence="1 2">Mal33</strain>
    </source>
</reference>
<accession>A0A518IML0</accession>
<gene>
    <name evidence="1" type="ORF">Mal33_02810</name>
</gene>
<evidence type="ECO:0000313" key="1">
    <source>
        <dbReference type="EMBL" id="QDV54328.1"/>
    </source>
</evidence>